<comment type="caution">
    <text evidence="2">The sequence shown here is derived from an EMBL/GenBank/DDBJ whole genome shotgun (WGS) entry which is preliminary data.</text>
</comment>
<dbReference type="AlphaFoldDB" id="A0A840V2D4"/>
<reference evidence="2 3" key="1">
    <citation type="submission" date="2020-08" db="EMBL/GenBank/DDBJ databases">
        <title>Genomic Encyclopedia of Type Strains, Phase IV (KMG-IV): sequencing the most valuable type-strain genomes for metagenomic binning, comparative biology and taxonomic classification.</title>
        <authorList>
            <person name="Goeker M."/>
        </authorList>
    </citation>
    <scope>NUCLEOTIDE SEQUENCE [LARGE SCALE GENOMIC DNA]</scope>
    <source>
        <strain evidence="2 3">DSM 28570</strain>
    </source>
</reference>
<evidence type="ECO:0000313" key="3">
    <source>
        <dbReference type="Proteomes" id="UP000539642"/>
    </source>
</evidence>
<organism evidence="2 3">
    <name type="scientific">Desulfoprunum benzoelyticum</name>
    <dbReference type="NCBI Taxonomy" id="1506996"/>
    <lineage>
        <taxon>Bacteria</taxon>
        <taxon>Pseudomonadati</taxon>
        <taxon>Thermodesulfobacteriota</taxon>
        <taxon>Desulfobulbia</taxon>
        <taxon>Desulfobulbales</taxon>
        <taxon>Desulfobulbaceae</taxon>
        <taxon>Desulfoprunum</taxon>
    </lineage>
</organism>
<keyword evidence="3" id="KW-1185">Reference proteome</keyword>
<evidence type="ECO:0000313" key="2">
    <source>
        <dbReference type="EMBL" id="MBB5348030.1"/>
    </source>
</evidence>
<evidence type="ECO:0000259" key="1">
    <source>
        <dbReference type="Pfam" id="PF02470"/>
    </source>
</evidence>
<proteinExistence type="predicted"/>
<name>A0A840V2D4_9BACT</name>
<accession>A0A840V2D4</accession>
<dbReference type="InterPro" id="IPR003399">
    <property type="entry name" value="Mce/MlaD"/>
</dbReference>
<dbReference type="EMBL" id="JACHEO010000008">
    <property type="protein sequence ID" value="MBB5348030.1"/>
    <property type="molecule type" value="Genomic_DNA"/>
</dbReference>
<dbReference type="RefSeq" id="WP_183350371.1">
    <property type="nucleotide sequence ID" value="NZ_JACHEO010000008.1"/>
</dbReference>
<dbReference type="Pfam" id="PF02470">
    <property type="entry name" value="MlaD"/>
    <property type="match status" value="1"/>
</dbReference>
<sequence>MKKIWIVLLALVVLGAAGFGGWQLYQRSNSVTVVFADAGGVVPGTGVWMTGIQVGRVLGLEIAGDGVEMQVFLGKEVRRQLTETALFVIDPGTAQGDGPVLRVKAGVGGTAPLAANARVRGVNSYTLWQLDDYSQKVLEFINEPQLQEGIKRLEQFGNEMKK</sequence>
<protein>
    <recommendedName>
        <fullName evidence="1">Mce/MlaD domain-containing protein</fullName>
    </recommendedName>
</protein>
<feature type="domain" description="Mce/MlaD" evidence="1">
    <location>
        <begin position="28"/>
        <end position="93"/>
    </location>
</feature>
<gene>
    <name evidence="2" type="ORF">HNQ81_001761</name>
</gene>
<dbReference type="Proteomes" id="UP000539642">
    <property type="component" value="Unassembled WGS sequence"/>
</dbReference>